<name>A0A917UDL8_9ACTN</name>
<keyword evidence="2" id="KW-1185">Reference proteome</keyword>
<evidence type="ECO:0000313" key="1">
    <source>
        <dbReference type="EMBL" id="GGM78518.1"/>
    </source>
</evidence>
<proteinExistence type="predicted"/>
<comment type="caution">
    <text evidence="1">The sequence shown here is derived from an EMBL/GenBank/DDBJ whole genome shotgun (WGS) entry which is preliminary data.</text>
</comment>
<evidence type="ECO:0000313" key="2">
    <source>
        <dbReference type="Proteomes" id="UP000642070"/>
    </source>
</evidence>
<reference evidence="1" key="2">
    <citation type="submission" date="2020-09" db="EMBL/GenBank/DDBJ databases">
        <authorList>
            <person name="Sun Q."/>
            <person name="Ohkuma M."/>
        </authorList>
    </citation>
    <scope>NUCLEOTIDE SEQUENCE</scope>
    <source>
        <strain evidence="1">JCM 19831</strain>
    </source>
</reference>
<accession>A0A917UDL8</accession>
<sequence length="45" mass="4776">MARRLLGGCYRFDTVLGGGGMGTVWRGYDLVFTALNSHLDAVATG</sequence>
<dbReference type="Gene3D" id="3.30.200.20">
    <property type="entry name" value="Phosphorylase Kinase, domain 1"/>
    <property type="match status" value="1"/>
</dbReference>
<dbReference type="Proteomes" id="UP000642070">
    <property type="component" value="Unassembled WGS sequence"/>
</dbReference>
<dbReference type="AlphaFoldDB" id="A0A917UDL8"/>
<reference evidence="1" key="1">
    <citation type="journal article" date="2014" name="Int. J. Syst. Evol. Microbiol.">
        <title>Complete genome sequence of Corynebacterium casei LMG S-19264T (=DSM 44701T), isolated from a smear-ripened cheese.</title>
        <authorList>
            <consortium name="US DOE Joint Genome Institute (JGI-PGF)"/>
            <person name="Walter F."/>
            <person name="Albersmeier A."/>
            <person name="Kalinowski J."/>
            <person name="Ruckert C."/>
        </authorList>
    </citation>
    <scope>NUCLEOTIDE SEQUENCE</scope>
    <source>
        <strain evidence="1">JCM 19831</strain>
    </source>
</reference>
<organism evidence="1 2">
    <name type="scientific">Dactylosporangium sucinum</name>
    <dbReference type="NCBI Taxonomy" id="1424081"/>
    <lineage>
        <taxon>Bacteria</taxon>
        <taxon>Bacillati</taxon>
        <taxon>Actinomycetota</taxon>
        <taxon>Actinomycetes</taxon>
        <taxon>Micromonosporales</taxon>
        <taxon>Micromonosporaceae</taxon>
        <taxon>Dactylosporangium</taxon>
    </lineage>
</organism>
<dbReference type="RefSeq" id="WP_190256701.1">
    <property type="nucleotide sequence ID" value="NZ_BMPI01000078.1"/>
</dbReference>
<protein>
    <submittedName>
        <fullName evidence="1">Uncharacterized protein</fullName>
    </submittedName>
</protein>
<dbReference type="EMBL" id="BMPI01000078">
    <property type="protein sequence ID" value="GGM78518.1"/>
    <property type="molecule type" value="Genomic_DNA"/>
</dbReference>
<gene>
    <name evidence="1" type="ORF">GCM10007977_095100</name>
</gene>